<organism evidence="1 2">
    <name type="scientific">Saccharothrix carnea</name>
    <dbReference type="NCBI Taxonomy" id="1280637"/>
    <lineage>
        <taxon>Bacteria</taxon>
        <taxon>Bacillati</taxon>
        <taxon>Actinomycetota</taxon>
        <taxon>Actinomycetes</taxon>
        <taxon>Pseudonocardiales</taxon>
        <taxon>Pseudonocardiaceae</taxon>
        <taxon>Saccharothrix</taxon>
    </lineage>
</organism>
<evidence type="ECO:0000313" key="2">
    <source>
        <dbReference type="Proteomes" id="UP000241118"/>
    </source>
</evidence>
<dbReference type="Proteomes" id="UP000241118">
    <property type="component" value="Unassembled WGS sequence"/>
</dbReference>
<dbReference type="EMBL" id="PYAX01000002">
    <property type="protein sequence ID" value="PSL57133.1"/>
    <property type="molecule type" value="Genomic_DNA"/>
</dbReference>
<protein>
    <submittedName>
        <fullName evidence="1">Uncharacterized protein</fullName>
    </submittedName>
</protein>
<keyword evidence="2" id="KW-1185">Reference proteome</keyword>
<sequence length="524" mass="57728">MRTARTVLEQKIWDRQQTLEEFAEYVEVFAREAGEPGTISLRHLHRLAAGRRSSGQPLGPVRPVTARLLEKIFRTSIHELLAEPSAAGSAGRDVGRFDVRANADLADMADWLDERAGWAPGESRAKVHAKLATFEAGTMVDRRYRRARVSREQIVRALRAYYRRGVAGHDMYRVRCGGEDVRTSILARAEWLDQPASLTAENDRLVLAGRRDGPRAALSEAAAEAAVDRLAEWAALDVRVMNLPLYRLLRVDVGSAIEGTVGLVDFAEYALTADLLEGELVEAVVSGAGTGVLPLRDEFLPNLDAVLDLSGRVCAGGVLALCAIARPRDPYRGAPDYALLVQERSGYVLNTSGRLAVVPKGFHQPLTDVRADARVSATLLRELEEELFGRDEVDTTAGEGRAAAPMHPGRWSAPMRWLREDPSRMRMECTGFGFNLVSGNYEFASLVVIEDEEFWTRFGGAVEANWEASGLRLYSSLDDELITDLVTHESWSNEGLFALLQGLRRLAEIGGRRVKLPAIEVSGL</sequence>
<evidence type="ECO:0000313" key="1">
    <source>
        <dbReference type="EMBL" id="PSL57133.1"/>
    </source>
</evidence>
<proteinExistence type="predicted"/>
<accession>A0A2P8IFA3</accession>
<gene>
    <name evidence="1" type="ORF">B0I31_102110</name>
</gene>
<comment type="caution">
    <text evidence="1">The sequence shown here is derived from an EMBL/GenBank/DDBJ whole genome shotgun (WGS) entry which is preliminary data.</text>
</comment>
<reference evidence="1 2" key="1">
    <citation type="submission" date="2018-03" db="EMBL/GenBank/DDBJ databases">
        <title>Genomic Encyclopedia of Type Strains, Phase III (KMG-III): the genomes of soil and plant-associated and newly described type strains.</title>
        <authorList>
            <person name="Whitman W."/>
        </authorList>
    </citation>
    <scope>NUCLEOTIDE SEQUENCE [LARGE SCALE GENOMIC DNA]</scope>
    <source>
        <strain evidence="1 2">CGMCC 4.7097</strain>
    </source>
</reference>
<dbReference type="AlphaFoldDB" id="A0A2P8IFA3"/>
<name>A0A2P8IFA3_SACCR</name>